<dbReference type="PROSITE" id="PS51648">
    <property type="entry name" value="YCGL"/>
    <property type="match status" value="1"/>
</dbReference>
<dbReference type="PANTHER" id="PTHR38109:SF1">
    <property type="entry name" value="PROTEIN YCGL"/>
    <property type="match status" value="1"/>
</dbReference>
<proteinExistence type="predicted"/>
<dbReference type="AlphaFoldDB" id="A0A1Y1SHM7"/>
<feature type="domain" description="YcgL" evidence="1">
    <location>
        <begin position="6"/>
        <end position="90"/>
    </location>
</feature>
<reference evidence="2 3" key="1">
    <citation type="submission" date="2013-04" db="EMBL/GenBank/DDBJ databases">
        <title>Oceanococcus atlanticus 22II-S10r2 Genome Sequencing.</title>
        <authorList>
            <person name="Lai Q."/>
            <person name="Li G."/>
            <person name="Shao Z."/>
        </authorList>
    </citation>
    <scope>NUCLEOTIDE SEQUENCE [LARGE SCALE GENOMIC DNA]</scope>
    <source>
        <strain evidence="2 3">22II-S10r2</strain>
    </source>
</reference>
<accession>A0A1Y1SHM7</accession>
<comment type="caution">
    <text evidence="2">The sequence shown here is derived from an EMBL/GenBank/DDBJ whole genome shotgun (WGS) entry which is preliminary data.</text>
</comment>
<dbReference type="STRING" id="1317117.ATO7_04775"/>
<keyword evidence="3" id="KW-1185">Reference proteome</keyword>
<gene>
    <name evidence="2" type="ORF">ATO7_04775</name>
</gene>
<sequence length="92" mass="10548">MSTAVVKCRVLRCARQDEMYIYLRDDLSEDDIPEALRKRTGRLEEVMQLELSAARKLARVNVLDVMQKLESDGVFLQMPPDGRINAPLHFGD</sequence>
<dbReference type="Gene3D" id="3.10.510.20">
    <property type="entry name" value="YcgL domain"/>
    <property type="match status" value="1"/>
</dbReference>
<evidence type="ECO:0000313" key="3">
    <source>
        <dbReference type="Proteomes" id="UP000192342"/>
    </source>
</evidence>
<dbReference type="InterPro" id="IPR027354">
    <property type="entry name" value="YcgL_dom"/>
</dbReference>
<dbReference type="RefSeq" id="WP_206044791.1">
    <property type="nucleotide sequence ID" value="NZ_AQQV01000001.1"/>
</dbReference>
<dbReference type="SUPFAM" id="SSF160191">
    <property type="entry name" value="YcgL-like"/>
    <property type="match status" value="1"/>
</dbReference>
<protein>
    <recommendedName>
        <fullName evidence="1">YcgL domain-containing protein</fullName>
    </recommendedName>
</protein>
<organism evidence="2 3">
    <name type="scientific">Oceanococcus atlanticus</name>
    <dbReference type="NCBI Taxonomy" id="1317117"/>
    <lineage>
        <taxon>Bacteria</taxon>
        <taxon>Pseudomonadati</taxon>
        <taxon>Pseudomonadota</taxon>
        <taxon>Gammaproteobacteria</taxon>
        <taxon>Chromatiales</taxon>
        <taxon>Oceanococcaceae</taxon>
        <taxon>Oceanococcus</taxon>
    </lineage>
</organism>
<evidence type="ECO:0000259" key="1">
    <source>
        <dbReference type="PROSITE" id="PS51648"/>
    </source>
</evidence>
<evidence type="ECO:0000313" key="2">
    <source>
        <dbReference type="EMBL" id="ORE89164.1"/>
    </source>
</evidence>
<dbReference type="PANTHER" id="PTHR38109">
    <property type="entry name" value="PROTEIN YCGL"/>
    <property type="match status" value="1"/>
</dbReference>
<name>A0A1Y1SHM7_9GAMM</name>
<dbReference type="Pfam" id="PF05166">
    <property type="entry name" value="YcgL"/>
    <property type="match status" value="1"/>
</dbReference>
<dbReference type="Proteomes" id="UP000192342">
    <property type="component" value="Unassembled WGS sequence"/>
</dbReference>
<dbReference type="EMBL" id="AQQV01000001">
    <property type="protein sequence ID" value="ORE89164.1"/>
    <property type="molecule type" value="Genomic_DNA"/>
</dbReference>
<dbReference type="InterPro" id="IPR038068">
    <property type="entry name" value="YcgL-like_sf"/>
</dbReference>